<name>A0A7Z0D635_9ACTN</name>
<dbReference type="GO" id="GO:0046872">
    <property type="term" value="F:metal ion binding"/>
    <property type="evidence" value="ECO:0007669"/>
    <property type="project" value="UniProtKB-KW"/>
</dbReference>
<dbReference type="InterPro" id="IPR036554">
    <property type="entry name" value="GHMP_kinase_C_sf"/>
</dbReference>
<evidence type="ECO:0000259" key="12">
    <source>
        <dbReference type="Pfam" id="PF10509"/>
    </source>
</evidence>
<dbReference type="GO" id="GO:0005524">
    <property type="term" value="F:ATP binding"/>
    <property type="evidence" value="ECO:0007669"/>
    <property type="project" value="UniProtKB-KW"/>
</dbReference>
<dbReference type="PRINTS" id="PR00959">
    <property type="entry name" value="MEVGALKINASE"/>
</dbReference>
<dbReference type="InterPro" id="IPR020568">
    <property type="entry name" value="Ribosomal_Su5_D2-typ_SF"/>
</dbReference>
<comment type="caution">
    <text evidence="13">The sequence shown here is derived from an EMBL/GenBank/DDBJ whole genome shotgun (WGS) entry which is preliminary data.</text>
</comment>
<keyword evidence="8" id="KW-0299">Galactose metabolism</keyword>
<dbReference type="PRINTS" id="PR00473">
    <property type="entry name" value="GALCTOKINASE"/>
</dbReference>
<dbReference type="Gene3D" id="3.30.70.890">
    <property type="entry name" value="GHMP kinase, C-terminal domain"/>
    <property type="match status" value="1"/>
</dbReference>
<dbReference type="PANTHER" id="PTHR10457:SF7">
    <property type="entry name" value="GALACTOKINASE-RELATED"/>
    <property type="match status" value="1"/>
</dbReference>
<dbReference type="Proteomes" id="UP000527616">
    <property type="component" value="Unassembled WGS sequence"/>
</dbReference>
<dbReference type="InterPro" id="IPR014721">
    <property type="entry name" value="Ribsml_uS5_D2-typ_fold_subgr"/>
</dbReference>
<keyword evidence="6" id="KW-0067">ATP-binding</keyword>
<evidence type="ECO:0000259" key="10">
    <source>
        <dbReference type="Pfam" id="PF00288"/>
    </source>
</evidence>
<evidence type="ECO:0000256" key="5">
    <source>
        <dbReference type="ARBA" id="ARBA00022777"/>
    </source>
</evidence>
<dbReference type="Gene3D" id="3.30.230.10">
    <property type="match status" value="1"/>
</dbReference>
<protein>
    <submittedName>
        <fullName evidence="13">Galactokinase</fullName>
        <ecNumber evidence="13">2.7.1.6</ecNumber>
    </submittedName>
</protein>
<evidence type="ECO:0000259" key="11">
    <source>
        <dbReference type="Pfam" id="PF08544"/>
    </source>
</evidence>
<sequence>MSTTWSAPGRVTLIGDHTDYNAGLSLPFGLDRRTSVTVRRADEPILRVRSDSPGAGPVSVPARVLELPEPPAVDGWAAYPIGMAWALAQAVPGAIGPFEATVTSDVPVGIGVSSSAALEMAVGTALAELFGLDLGPAELAAAGQRAENVAVGAPTGILDQTAVMFARRDHGVLIDFADLARRAVPLGLAAAGLGVLIIDSGTRHEHGTGGYGQRRAECAEATSVLGLTSLRELGVDDLDRVRPRLAPNVFRRVRHVVTENARTARVTELLDAGRAAEIGDLLTASHASMRDDFENSVPAIDAAVAAAVDAGALGARLFGGGFGGACLALVPTDRAEQLAAAITAGVVAGGHPDPVIRLAAAADGPRREPDPG</sequence>
<keyword evidence="14" id="KW-1185">Reference proteome</keyword>
<evidence type="ECO:0000313" key="13">
    <source>
        <dbReference type="EMBL" id="NYI69554.1"/>
    </source>
</evidence>
<keyword evidence="5 13" id="KW-0418">Kinase</keyword>
<dbReference type="GO" id="GO:0005829">
    <property type="term" value="C:cytosol"/>
    <property type="evidence" value="ECO:0007669"/>
    <property type="project" value="TreeGrafter"/>
</dbReference>
<evidence type="ECO:0000256" key="8">
    <source>
        <dbReference type="ARBA" id="ARBA00023144"/>
    </source>
</evidence>
<evidence type="ECO:0000256" key="9">
    <source>
        <dbReference type="ARBA" id="ARBA00023277"/>
    </source>
</evidence>
<gene>
    <name evidence="13" type="ORF">GGQ54_000114</name>
</gene>
<dbReference type="SUPFAM" id="SSF54211">
    <property type="entry name" value="Ribosomal protein S5 domain 2-like"/>
    <property type="match status" value="1"/>
</dbReference>
<evidence type="ECO:0000256" key="1">
    <source>
        <dbReference type="ARBA" id="ARBA00006566"/>
    </source>
</evidence>
<dbReference type="Pfam" id="PF08544">
    <property type="entry name" value="GHMP_kinases_C"/>
    <property type="match status" value="1"/>
</dbReference>
<evidence type="ECO:0000313" key="14">
    <source>
        <dbReference type="Proteomes" id="UP000527616"/>
    </source>
</evidence>
<comment type="similarity">
    <text evidence="1">Belongs to the GHMP kinase family. GalK subfamily.</text>
</comment>
<dbReference type="InterPro" id="IPR006204">
    <property type="entry name" value="GHMP_kinase_N_dom"/>
</dbReference>
<proteinExistence type="inferred from homology"/>
<feature type="domain" description="Galactokinase N-terminal" evidence="12">
    <location>
        <begin position="4"/>
        <end position="40"/>
    </location>
</feature>
<evidence type="ECO:0000256" key="6">
    <source>
        <dbReference type="ARBA" id="ARBA00022840"/>
    </source>
</evidence>
<dbReference type="EC" id="2.7.1.6" evidence="13"/>
<keyword evidence="7" id="KW-0460">Magnesium</keyword>
<keyword evidence="4" id="KW-0547">Nucleotide-binding</keyword>
<dbReference type="Pfam" id="PF00288">
    <property type="entry name" value="GHMP_kinases_N"/>
    <property type="match status" value="1"/>
</dbReference>
<evidence type="ECO:0000256" key="7">
    <source>
        <dbReference type="ARBA" id="ARBA00022842"/>
    </source>
</evidence>
<dbReference type="InterPro" id="IPR013750">
    <property type="entry name" value="GHMP_kinase_C_dom"/>
</dbReference>
<organism evidence="13 14">
    <name type="scientific">Naumannella cuiyingiana</name>
    <dbReference type="NCBI Taxonomy" id="1347891"/>
    <lineage>
        <taxon>Bacteria</taxon>
        <taxon>Bacillati</taxon>
        <taxon>Actinomycetota</taxon>
        <taxon>Actinomycetes</taxon>
        <taxon>Propionibacteriales</taxon>
        <taxon>Propionibacteriaceae</taxon>
        <taxon>Naumannella</taxon>
    </lineage>
</organism>
<dbReference type="RefSeq" id="WP_179443613.1">
    <property type="nucleotide sequence ID" value="NZ_JACBZS010000001.1"/>
</dbReference>
<feature type="domain" description="GHMP kinase C-terminal" evidence="11">
    <location>
        <begin position="268"/>
        <end position="344"/>
    </location>
</feature>
<dbReference type="SUPFAM" id="SSF55060">
    <property type="entry name" value="GHMP Kinase, C-terminal domain"/>
    <property type="match status" value="1"/>
</dbReference>
<dbReference type="GO" id="GO:0006012">
    <property type="term" value="P:galactose metabolic process"/>
    <property type="evidence" value="ECO:0007669"/>
    <property type="project" value="UniProtKB-KW"/>
</dbReference>
<keyword evidence="9" id="KW-0119">Carbohydrate metabolism</keyword>
<dbReference type="InterPro" id="IPR019539">
    <property type="entry name" value="GalKase_N"/>
</dbReference>
<dbReference type="InterPro" id="IPR006206">
    <property type="entry name" value="Mevalonate/galactokinase"/>
</dbReference>
<keyword evidence="3" id="KW-0479">Metal-binding</keyword>
<dbReference type="EMBL" id="JACBZS010000001">
    <property type="protein sequence ID" value="NYI69554.1"/>
    <property type="molecule type" value="Genomic_DNA"/>
</dbReference>
<evidence type="ECO:0000256" key="2">
    <source>
        <dbReference type="ARBA" id="ARBA00022679"/>
    </source>
</evidence>
<dbReference type="GO" id="GO:0004335">
    <property type="term" value="F:galactokinase activity"/>
    <property type="evidence" value="ECO:0007669"/>
    <property type="project" value="UniProtKB-EC"/>
</dbReference>
<dbReference type="PANTHER" id="PTHR10457">
    <property type="entry name" value="MEVALONATE KINASE/GALACTOKINASE"/>
    <property type="match status" value="1"/>
</dbReference>
<dbReference type="PIRSF" id="PIRSF000530">
    <property type="entry name" value="Galactokinase"/>
    <property type="match status" value="1"/>
</dbReference>
<reference evidence="13 14" key="1">
    <citation type="submission" date="2020-07" db="EMBL/GenBank/DDBJ databases">
        <title>Sequencing the genomes of 1000 actinobacteria strains.</title>
        <authorList>
            <person name="Klenk H.-P."/>
        </authorList>
    </citation>
    <scope>NUCLEOTIDE SEQUENCE [LARGE SCALE GENOMIC DNA]</scope>
    <source>
        <strain evidence="13 14">DSM 103164</strain>
    </source>
</reference>
<evidence type="ECO:0000256" key="3">
    <source>
        <dbReference type="ARBA" id="ARBA00022723"/>
    </source>
</evidence>
<dbReference type="FunFam" id="3.30.70.890:FF:000001">
    <property type="entry name" value="Galactokinase"/>
    <property type="match status" value="1"/>
</dbReference>
<dbReference type="InterPro" id="IPR000705">
    <property type="entry name" value="Galactokinase"/>
</dbReference>
<evidence type="ECO:0000256" key="4">
    <source>
        <dbReference type="ARBA" id="ARBA00022741"/>
    </source>
</evidence>
<dbReference type="Pfam" id="PF10509">
    <property type="entry name" value="GalKase_gal_bdg"/>
    <property type="match status" value="1"/>
</dbReference>
<feature type="domain" description="GHMP kinase N-terminal" evidence="10">
    <location>
        <begin position="79"/>
        <end position="165"/>
    </location>
</feature>
<dbReference type="AlphaFoldDB" id="A0A7Z0D635"/>
<accession>A0A7Z0D635</accession>
<keyword evidence="2 13" id="KW-0808">Transferase</keyword>